<dbReference type="PANTHER" id="PTHR11941">
    <property type="entry name" value="ENOYL-COA HYDRATASE-RELATED"/>
    <property type="match status" value="1"/>
</dbReference>
<dbReference type="CDD" id="cd06558">
    <property type="entry name" value="crotonase-like"/>
    <property type="match status" value="1"/>
</dbReference>
<dbReference type="Gene3D" id="1.10.12.10">
    <property type="entry name" value="Lyase 2-enoyl-coa Hydratase, Chain A, domain 2"/>
    <property type="match status" value="1"/>
</dbReference>
<keyword evidence="4" id="KW-1185">Reference proteome</keyword>
<proteinExistence type="inferred from homology"/>
<dbReference type="SUPFAM" id="SSF52096">
    <property type="entry name" value="ClpP/crotonase"/>
    <property type="match status" value="1"/>
</dbReference>
<evidence type="ECO:0000313" key="4">
    <source>
        <dbReference type="Proteomes" id="UP001491691"/>
    </source>
</evidence>
<evidence type="ECO:0000256" key="2">
    <source>
        <dbReference type="ARBA" id="ARBA00023239"/>
    </source>
</evidence>
<gene>
    <name evidence="3" type="ORF">AAA073_07475</name>
</gene>
<sequence length="258" mass="28317">MENLLIDIENETALVKINRPEVLNALNTQTLKELNEAFSDIKNRKDIKVVILTGQGEKSFVAGADIHEMANATPKEGRDFGLLAFETFKKIEEAPQVTIAAVNGYALGGGCELSMAFDFRIASKNATFAQPEVGLGIIPGFGGTQRLPRLIGKGRAKELIFTTDKIDATEAYRIGLVNKVVDQVNLIDYCKEMAERITKKSSYAISVAKQAINIGMDMSLEEGIQLEANLLGVVFSTDDKKEGLTAFLEKRKPKLKDF</sequence>
<dbReference type="PANTHER" id="PTHR11941:SF54">
    <property type="entry name" value="ENOYL-COA HYDRATASE, MITOCHONDRIAL"/>
    <property type="match status" value="1"/>
</dbReference>
<evidence type="ECO:0000256" key="1">
    <source>
        <dbReference type="ARBA" id="ARBA00005254"/>
    </source>
</evidence>
<dbReference type="Proteomes" id="UP001491691">
    <property type="component" value="Unassembled WGS sequence"/>
</dbReference>
<name>A0ABV1J286_9FIRM</name>
<protein>
    <submittedName>
        <fullName evidence="3">Enoyl-CoA hydratase-related protein</fullName>
    </submittedName>
</protein>
<reference evidence="3 4" key="1">
    <citation type="submission" date="2024-04" db="EMBL/GenBank/DDBJ databases">
        <title>Human intestinal bacterial collection.</title>
        <authorList>
            <person name="Pauvert C."/>
            <person name="Hitch T.C.A."/>
            <person name="Clavel T."/>
        </authorList>
    </citation>
    <scope>NUCLEOTIDE SEQUENCE [LARGE SCALE GENOMIC DNA]</scope>
    <source>
        <strain evidence="3 4">CLA-SR-H019</strain>
    </source>
</reference>
<dbReference type="InterPro" id="IPR029045">
    <property type="entry name" value="ClpP/crotonase-like_dom_sf"/>
</dbReference>
<organism evidence="3 4">
    <name type="scientific">Peptoniphilus senegalensis</name>
    <dbReference type="NCBI Taxonomy" id="1465757"/>
    <lineage>
        <taxon>Bacteria</taxon>
        <taxon>Bacillati</taxon>
        <taxon>Bacillota</taxon>
        <taxon>Tissierellia</taxon>
        <taxon>Tissierellales</taxon>
        <taxon>Peptoniphilaceae</taxon>
        <taxon>Peptoniphilus</taxon>
    </lineage>
</organism>
<dbReference type="Pfam" id="PF00378">
    <property type="entry name" value="ECH_1"/>
    <property type="match status" value="1"/>
</dbReference>
<accession>A0ABV1J286</accession>
<dbReference type="InterPro" id="IPR014748">
    <property type="entry name" value="Enoyl-CoA_hydra_C"/>
</dbReference>
<comment type="similarity">
    <text evidence="1">Belongs to the enoyl-CoA hydratase/isomerase family.</text>
</comment>
<evidence type="ECO:0000313" key="3">
    <source>
        <dbReference type="EMBL" id="MEQ3347272.1"/>
    </source>
</evidence>
<dbReference type="InterPro" id="IPR001753">
    <property type="entry name" value="Enoyl-CoA_hydra/iso"/>
</dbReference>
<comment type="caution">
    <text evidence="3">The sequence shown here is derived from an EMBL/GenBank/DDBJ whole genome shotgun (WGS) entry which is preliminary data.</text>
</comment>
<dbReference type="RefSeq" id="WP_349189138.1">
    <property type="nucleotide sequence ID" value="NZ_JBBNPP010000015.1"/>
</dbReference>
<dbReference type="Gene3D" id="3.90.226.10">
    <property type="entry name" value="2-enoyl-CoA Hydratase, Chain A, domain 1"/>
    <property type="match status" value="1"/>
</dbReference>
<keyword evidence="2" id="KW-0456">Lyase</keyword>
<dbReference type="EMBL" id="JBBNPP010000015">
    <property type="protein sequence ID" value="MEQ3347272.1"/>
    <property type="molecule type" value="Genomic_DNA"/>
</dbReference>